<sequence length="738" mass="78995">MQIFKLLISYYFINYARGSSKTSAETGNDIEKFLLESNSVKELSPKNTEMSALNNKKPDKFMEDLIEVQRTYRSLKEKWQRMMEEKNRVIQMASSTTPPTTTSATSSEVQVIDVDVFEAPEKFQDISSDSEFDDESFMDISVTSSTSPVSTTTTVSQLDQIQTAIREAFGSIGAKELSQKDQKINQPSLFEIIGPSSSTTTTTSTTTKPVTQQQMDATITTIKMDQSPPPRPAVAAGVSTVTLDTVARNQQVPELTMLNVPRPRHRPAGNVVPQDHPGPSTMDGTQIMAGVNSGATAQSAPAMSQVVPAATEAPPVIPTVTQVAQVPLASEDNSKSLLSTFGGRPPAPFPKVATPWRHPAPTMDSLDTANDPFDTTTRVTPPTTTSESPTTSLPLHILPTSSFHSSGSHPDAQPATNLFRYPDQVKIPFFGAKTEEDSGDTTVHPMRPTTPEPFRSEEIQNLEEVEKEDEDMTLAEDLPSDSDSDAENTESELEENSEIEESEFVGDEEIDEITESGITTTPRGIEQNEDYVEETFSQEKSSEAALKVPESFGIGKAPSFEEVAAAPPASPADMTPAPPVDSSPGSDLFGSPPGSQKARAKAFGTLPSSSGPTESEFGGFGSPPGSSGSKLGAFGNSAPSFPTDDIFGSPPGSSEPQGPQGPSGLPSTLEEQIIDSDSAPSFGIGRSPPGFSQPIGPTLPPAAQPQKPGVKFPTLVEQVESFLMKTEAPWRTLELQVR</sequence>
<protein>
    <submittedName>
        <fullName evidence="2">Uncharacterized protein</fullName>
    </submittedName>
</protein>
<comment type="caution">
    <text evidence="2">The sequence shown here is derived from an EMBL/GenBank/DDBJ whole genome shotgun (WGS) entry which is preliminary data.</text>
</comment>
<dbReference type="KEGG" id="crq:GCK72_012481"/>
<proteinExistence type="predicted"/>
<accession>A0A6A5GL23</accession>
<dbReference type="GeneID" id="9801159"/>
<dbReference type="AlphaFoldDB" id="A0A6A5GL23"/>
<feature type="compositionally biased region" description="Low complexity" evidence="1">
    <location>
        <begin position="196"/>
        <end position="207"/>
    </location>
</feature>
<feature type="compositionally biased region" description="Low complexity" evidence="1">
    <location>
        <begin position="564"/>
        <end position="575"/>
    </location>
</feature>
<name>A0A6A5GL23_CAERE</name>
<evidence type="ECO:0000313" key="3">
    <source>
        <dbReference type="Proteomes" id="UP000483820"/>
    </source>
</evidence>
<evidence type="ECO:0000313" key="2">
    <source>
        <dbReference type="EMBL" id="KAF1756028.1"/>
    </source>
</evidence>
<organism evidence="2 3">
    <name type="scientific">Caenorhabditis remanei</name>
    <name type="common">Caenorhabditis vulgaris</name>
    <dbReference type="NCBI Taxonomy" id="31234"/>
    <lineage>
        <taxon>Eukaryota</taxon>
        <taxon>Metazoa</taxon>
        <taxon>Ecdysozoa</taxon>
        <taxon>Nematoda</taxon>
        <taxon>Chromadorea</taxon>
        <taxon>Rhabditida</taxon>
        <taxon>Rhabditina</taxon>
        <taxon>Rhabditomorpha</taxon>
        <taxon>Rhabditoidea</taxon>
        <taxon>Rhabditidae</taxon>
        <taxon>Peloderinae</taxon>
        <taxon>Caenorhabditis</taxon>
    </lineage>
</organism>
<feature type="compositionally biased region" description="Acidic residues" evidence="1">
    <location>
        <begin position="460"/>
        <end position="514"/>
    </location>
</feature>
<dbReference type="Proteomes" id="UP000483820">
    <property type="component" value="Chromosome IV"/>
</dbReference>
<dbReference type="EMBL" id="WUAV01000004">
    <property type="protein sequence ID" value="KAF1756028.1"/>
    <property type="molecule type" value="Genomic_DNA"/>
</dbReference>
<gene>
    <name evidence="2" type="ORF">GCK72_012481</name>
</gene>
<dbReference type="RefSeq" id="XP_003092923.2">
    <property type="nucleotide sequence ID" value="XM_003092875.2"/>
</dbReference>
<evidence type="ECO:0000256" key="1">
    <source>
        <dbReference type="SAM" id="MobiDB-lite"/>
    </source>
</evidence>
<feature type="compositionally biased region" description="Low complexity" evidence="1">
    <location>
        <begin position="648"/>
        <end position="667"/>
    </location>
</feature>
<feature type="region of interest" description="Disordered" evidence="1">
    <location>
        <begin position="433"/>
        <end position="709"/>
    </location>
</feature>
<feature type="region of interest" description="Disordered" evidence="1">
    <location>
        <begin position="192"/>
        <end position="211"/>
    </location>
</feature>
<reference evidence="2 3" key="1">
    <citation type="submission" date="2019-12" db="EMBL/GenBank/DDBJ databases">
        <title>Chromosome-level assembly of the Caenorhabditis remanei genome.</title>
        <authorList>
            <person name="Teterina A.A."/>
            <person name="Willis J.H."/>
            <person name="Phillips P.C."/>
        </authorList>
    </citation>
    <scope>NUCLEOTIDE SEQUENCE [LARGE SCALE GENOMIC DNA]</scope>
    <source>
        <strain evidence="2 3">PX506</strain>
        <tissue evidence="2">Whole organism</tissue>
    </source>
</reference>
<dbReference type="CTD" id="9801159"/>